<keyword evidence="8" id="KW-0547">Nucleotide-binding</keyword>
<evidence type="ECO:0000313" key="11">
    <source>
        <dbReference type="EMBL" id="MFC7330432.1"/>
    </source>
</evidence>
<dbReference type="PROSITE" id="PS00154">
    <property type="entry name" value="ATPASE_E1_E2"/>
    <property type="match status" value="1"/>
</dbReference>
<dbReference type="InterPro" id="IPR023214">
    <property type="entry name" value="HAD_sf"/>
</dbReference>
<feature type="region of interest" description="Disordered" evidence="9">
    <location>
        <begin position="1"/>
        <end position="57"/>
    </location>
</feature>
<gene>
    <name evidence="11" type="ORF">ACFQRF_22135</name>
</gene>
<evidence type="ECO:0000256" key="7">
    <source>
        <dbReference type="ARBA" id="ARBA00023136"/>
    </source>
</evidence>
<feature type="compositionally biased region" description="Gly residues" evidence="9">
    <location>
        <begin position="1"/>
        <end position="11"/>
    </location>
</feature>
<dbReference type="EMBL" id="JBHTBH010000012">
    <property type="protein sequence ID" value="MFC7330432.1"/>
    <property type="molecule type" value="Genomic_DNA"/>
</dbReference>
<dbReference type="RefSeq" id="WP_379873081.1">
    <property type="nucleotide sequence ID" value="NZ_JBHTBH010000012.1"/>
</dbReference>
<dbReference type="InterPro" id="IPR023299">
    <property type="entry name" value="ATPase_P-typ_cyto_dom_N"/>
</dbReference>
<evidence type="ECO:0000259" key="10">
    <source>
        <dbReference type="Pfam" id="PF00122"/>
    </source>
</evidence>
<evidence type="ECO:0000256" key="5">
    <source>
        <dbReference type="ARBA" id="ARBA00022967"/>
    </source>
</evidence>
<feature type="transmembrane region" description="Helical" evidence="8">
    <location>
        <begin position="325"/>
        <end position="350"/>
    </location>
</feature>
<dbReference type="NCBIfam" id="TIGR01494">
    <property type="entry name" value="ATPase_P-type"/>
    <property type="match status" value="1"/>
</dbReference>
<keyword evidence="5" id="KW-1278">Translocase</keyword>
<reference evidence="12" key="1">
    <citation type="journal article" date="2019" name="Int. J. Syst. Evol. Microbiol.">
        <title>The Global Catalogue of Microorganisms (GCM) 10K type strain sequencing project: providing services to taxonomists for standard genome sequencing and annotation.</title>
        <authorList>
            <consortium name="The Broad Institute Genomics Platform"/>
            <consortium name="The Broad Institute Genome Sequencing Center for Infectious Disease"/>
            <person name="Wu L."/>
            <person name="Ma J."/>
        </authorList>
    </citation>
    <scope>NUCLEOTIDE SEQUENCE [LARGE SCALE GENOMIC DNA]</scope>
    <source>
        <strain evidence="12">CGMCC 4.7382</strain>
    </source>
</reference>
<feature type="transmembrane region" description="Helical" evidence="8">
    <location>
        <begin position="66"/>
        <end position="86"/>
    </location>
</feature>
<dbReference type="SUPFAM" id="SSF81653">
    <property type="entry name" value="Calcium ATPase, transduction domain A"/>
    <property type="match status" value="1"/>
</dbReference>
<comment type="caution">
    <text evidence="11">The sequence shown here is derived from an EMBL/GenBank/DDBJ whole genome shotgun (WGS) entry which is preliminary data.</text>
</comment>
<dbReference type="InterPro" id="IPR044492">
    <property type="entry name" value="P_typ_ATPase_HD_dom"/>
</dbReference>
<dbReference type="Proteomes" id="UP001596540">
    <property type="component" value="Unassembled WGS sequence"/>
</dbReference>
<dbReference type="InterPro" id="IPR036412">
    <property type="entry name" value="HAD-like_sf"/>
</dbReference>
<keyword evidence="8" id="KW-1003">Cell membrane</keyword>
<evidence type="ECO:0000256" key="2">
    <source>
        <dbReference type="ARBA" id="ARBA00006024"/>
    </source>
</evidence>
<comment type="similarity">
    <text evidence="2 8">Belongs to the cation transport ATPase (P-type) (TC 3.A.3) family. Type IB subfamily.</text>
</comment>
<dbReference type="PRINTS" id="PR00119">
    <property type="entry name" value="CATATPASE"/>
</dbReference>
<dbReference type="PANTHER" id="PTHR48085:SF5">
    <property type="entry name" value="CADMIUM_ZINC-TRANSPORTING ATPASE HMA4-RELATED"/>
    <property type="match status" value="1"/>
</dbReference>
<sequence length="723" mass="72968">MPDACRGGGEPGSATERPARAQAAAPSHDRAPAETAPATGGCGDPTCAAPEPDGDRAPVPLWRSPGVRWAGLAGLLWLTGAVMAGLPGDHPAALLPHAAAIVAGGRTFVPATLRALARGRLGVGTLMTIAMTGAVLLGEVGEAAMLAFLFSLAEALEDHAVAHTRHGLRALLSLVPPRATVLRPDGSTAEVAPARLAAGDVLLVRAGERLATDGVVRAGHSTLDTSAVTGESLPVDVAPGSEVFAGSVNGGGVLEVDVTAGVADNSLARVVRLVEQAQERKGAGQRLAARVARPLVPGVLVVAAGIAGIGAVLGEPVVWLERALVVLVAASPCAFAISVPVTVVAAIGAATRSGVLIKGGAALEALGTVRTVALDKTGTLTRNAPEVVAVEPAAGHTRERVLHYAAALEARSEHPLARAILAEVGRPVAATGVAAVSGSGLTGELDGARLRVGRPGFVAPGPLATAVHRMQEQGATAILVEADGEPVGAVAIRDELRPEAADAVAGLHRDGLRTAMLTGDNARAARHLARAAGITQVHAELLPEDKAALVRRLGEGGPVAMVGDGVNDAPALATAHVGVAMGAMGTDVAMETADVALMGEDLTHLPRALGHARRARRIMLQNLALSGGILLVLVPLAAVGTLGLGAVILTHEVAEVVVIANGLRAGLPPLRSRSGVPRSGRTEAAHGRPALSELAGMLRHDLPRTGPGSLSRPRSRRVEQQGE</sequence>
<evidence type="ECO:0000313" key="12">
    <source>
        <dbReference type="Proteomes" id="UP001596540"/>
    </source>
</evidence>
<dbReference type="InterPro" id="IPR023298">
    <property type="entry name" value="ATPase_P-typ_TM_dom_sf"/>
</dbReference>
<evidence type="ECO:0000256" key="3">
    <source>
        <dbReference type="ARBA" id="ARBA00022692"/>
    </source>
</evidence>
<keyword evidence="7 8" id="KW-0472">Membrane</keyword>
<keyword evidence="4 8" id="KW-0479">Metal-binding</keyword>
<organism evidence="11 12">
    <name type="scientific">Marinactinospora rubrisoli</name>
    <dbReference type="NCBI Taxonomy" id="2715399"/>
    <lineage>
        <taxon>Bacteria</taxon>
        <taxon>Bacillati</taxon>
        <taxon>Actinomycetota</taxon>
        <taxon>Actinomycetes</taxon>
        <taxon>Streptosporangiales</taxon>
        <taxon>Nocardiopsidaceae</taxon>
        <taxon>Marinactinospora</taxon>
    </lineage>
</organism>
<dbReference type="SUPFAM" id="SSF56784">
    <property type="entry name" value="HAD-like"/>
    <property type="match status" value="1"/>
</dbReference>
<dbReference type="InterPro" id="IPR001757">
    <property type="entry name" value="P_typ_ATPase"/>
</dbReference>
<dbReference type="Pfam" id="PF00122">
    <property type="entry name" value="E1-E2_ATPase"/>
    <property type="match status" value="1"/>
</dbReference>
<dbReference type="Gene3D" id="2.70.150.10">
    <property type="entry name" value="Calcium-transporting ATPase, cytoplasmic transduction domain A"/>
    <property type="match status" value="1"/>
</dbReference>
<feature type="domain" description="P-type ATPase A" evidence="10">
    <location>
        <begin position="174"/>
        <end position="275"/>
    </location>
</feature>
<dbReference type="NCBIfam" id="TIGR01512">
    <property type="entry name" value="ATPase-IB2_Cd"/>
    <property type="match status" value="1"/>
</dbReference>
<feature type="transmembrane region" description="Helical" evidence="8">
    <location>
        <begin position="295"/>
        <end position="313"/>
    </location>
</feature>
<keyword evidence="12" id="KW-1185">Reference proteome</keyword>
<keyword evidence="3 8" id="KW-0812">Transmembrane</keyword>
<dbReference type="Gene3D" id="3.40.1110.10">
    <property type="entry name" value="Calcium-transporting ATPase, cytoplasmic domain N"/>
    <property type="match status" value="1"/>
</dbReference>
<evidence type="ECO:0000256" key="1">
    <source>
        <dbReference type="ARBA" id="ARBA00004651"/>
    </source>
</evidence>
<dbReference type="InterPro" id="IPR008250">
    <property type="entry name" value="ATPase_P-typ_transduc_dom_A_sf"/>
</dbReference>
<dbReference type="SFLD" id="SFLDG00002">
    <property type="entry name" value="C1.7:_P-type_atpase_like"/>
    <property type="match status" value="1"/>
</dbReference>
<feature type="transmembrane region" description="Helical" evidence="8">
    <location>
        <begin position="623"/>
        <end position="649"/>
    </location>
</feature>
<feature type="compositionally biased region" description="Low complexity" evidence="9">
    <location>
        <begin position="14"/>
        <end position="26"/>
    </location>
</feature>
<evidence type="ECO:0000256" key="8">
    <source>
        <dbReference type="RuleBase" id="RU362081"/>
    </source>
</evidence>
<dbReference type="CDD" id="cd02079">
    <property type="entry name" value="P-type_ATPase_HM"/>
    <property type="match status" value="1"/>
</dbReference>
<keyword evidence="6 8" id="KW-1133">Transmembrane helix</keyword>
<dbReference type="NCBIfam" id="TIGR01525">
    <property type="entry name" value="ATPase-IB_hvy"/>
    <property type="match status" value="1"/>
</dbReference>
<accession>A0ABW2KKL7</accession>
<evidence type="ECO:0000256" key="6">
    <source>
        <dbReference type="ARBA" id="ARBA00022989"/>
    </source>
</evidence>
<dbReference type="SUPFAM" id="SSF81665">
    <property type="entry name" value="Calcium ATPase, transmembrane domain M"/>
    <property type="match status" value="1"/>
</dbReference>
<dbReference type="InterPro" id="IPR018303">
    <property type="entry name" value="ATPase_P-typ_P_site"/>
</dbReference>
<evidence type="ECO:0000256" key="9">
    <source>
        <dbReference type="SAM" id="MobiDB-lite"/>
    </source>
</evidence>
<dbReference type="Pfam" id="PF00702">
    <property type="entry name" value="Hydrolase"/>
    <property type="match status" value="1"/>
</dbReference>
<feature type="region of interest" description="Disordered" evidence="9">
    <location>
        <begin position="671"/>
        <end position="723"/>
    </location>
</feature>
<dbReference type="SFLD" id="SFLDF00027">
    <property type="entry name" value="p-type_atpase"/>
    <property type="match status" value="1"/>
</dbReference>
<dbReference type="PANTHER" id="PTHR48085">
    <property type="entry name" value="CADMIUM/ZINC-TRANSPORTING ATPASE HMA2-RELATED"/>
    <property type="match status" value="1"/>
</dbReference>
<protein>
    <submittedName>
        <fullName evidence="11">Heavy metal translocating P-type ATPase</fullName>
    </submittedName>
</protein>
<keyword evidence="8" id="KW-0067">ATP-binding</keyword>
<dbReference type="SFLD" id="SFLDS00003">
    <property type="entry name" value="Haloacid_Dehalogenase"/>
    <property type="match status" value="1"/>
</dbReference>
<dbReference type="InterPro" id="IPR027256">
    <property type="entry name" value="P-typ_ATPase_IB"/>
</dbReference>
<comment type="subcellular location">
    <subcellularLocation>
        <location evidence="1">Cell membrane</location>
        <topology evidence="1">Multi-pass membrane protein</topology>
    </subcellularLocation>
</comment>
<proteinExistence type="inferred from homology"/>
<dbReference type="InterPro" id="IPR059000">
    <property type="entry name" value="ATPase_P-type_domA"/>
</dbReference>
<dbReference type="Gene3D" id="3.40.50.1000">
    <property type="entry name" value="HAD superfamily/HAD-like"/>
    <property type="match status" value="1"/>
</dbReference>
<dbReference type="InterPro" id="IPR051014">
    <property type="entry name" value="Cation_Transport_ATPase_IB"/>
</dbReference>
<name>A0ABW2KKL7_9ACTN</name>
<evidence type="ECO:0000256" key="4">
    <source>
        <dbReference type="ARBA" id="ARBA00022723"/>
    </source>
</evidence>
<feature type="transmembrane region" description="Helical" evidence="8">
    <location>
        <begin position="121"/>
        <end position="137"/>
    </location>
</feature>